<evidence type="ECO:0000313" key="1">
    <source>
        <dbReference type="EMBL" id="QDU02780.1"/>
    </source>
</evidence>
<dbReference type="AlphaFoldDB" id="A0A517WC06"/>
<reference evidence="1 2" key="1">
    <citation type="submission" date="2019-02" db="EMBL/GenBank/DDBJ databases">
        <title>Deep-cultivation of Planctomycetes and their phenomic and genomic characterization uncovers novel biology.</title>
        <authorList>
            <person name="Wiegand S."/>
            <person name="Jogler M."/>
            <person name="Boedeker C."/>
            <person name="Pinto D."/>
            <person name="Vollmers J."/>
            <person name="Rivas-Marin E."/>
            <person name="Kohn T."/>
            <person name="Peeters S.H."/>
            <person name="Heuer A."/>
            <person name="Rast P."/>
            <person name="Oberbeckmann S."/>
            <person name="Bunk B."/>
            <person name="Jeske O."/>
            <person name="Meyerdierks A."/>
            <person name="Storesund J.E."/>
            <person name="Kallscheuer N."/>
            <person name="Luecker S."/>
            <person name="Lage O.M."/>
            <person name="Pohl T."/>
            <person name="Merkel B.J."/>
            <person name="Hornburger P."/>
            <person name="Mueller R.-W."/>
            <person name="Bruemmer F."/>
            <person name="Labrenz M."/>
            <person name="Spormann A.M."/>
            <person name="Op den Camp H."/>
            <person name="Overmann J."/>
            <person name="Amann R."/>
            <person name="Jetten M.S.M."/>
            <person name="Mascher T."/>
            <person name="Medema M.H."/>
            <person name="Devos D.P."/>
            <person name="Kaster A.-K."/>
            <person name="Ovreas L."/>
            <person name="Rohde M."/>
            <person name="Galperin M.Y."/>
            <person name="Jogler C."/>
        </authorList>
    </citation>
    <scope>NUCLEOTIDE SEQUENCE [LARGE SCALE GENOMIC DNA]</scope>
    <source>
        <strain evidence="1 2">V6</strain>
    </source>
</reference>
<accession>A0A517WC06</accession>
<dbReference type="Proteomes" id="UP000320722">
    <property type="component" value="Chromosome"/>
</dbReference>
<dbReference type="SUPFAM" id="SSF52833">
    <property type="entry name" value="Thioredoxin-like"/>
    <property type="match status" value="1"/>
</dbReference>
<protein>
    <recommendedName>
        <fullName evidence="3">Thioredoxin domain-containing protein</fullName>
    </recommendedName>
</protein>
<evidence type="ECO:0008006" key="3">
    <source>
        <dbReference type="Google" id="ProtNLM"/>
    </source>
</evidence>
<dbReference type="RefSeq" id="WP_197999840.1">
    <property type="nucleotide sequence ID" value="NZ_CP036347.1"/>
</dbReference>
<dbReference type="EMBL" id="CP036347">
    <property type="protein sequence ID" value="QDU02780.1"/>
    <property type="molecule type" value="Genomic_DNA"/>
</dbReference>
<organism evidence="1 2">
    <name type="scientific">Gimesia chilikensis</name>
    <dbReference type="NCBI Taxonomy" id="2605989"/>
    <lineage>
        <taxon>Bacteria</taxon>
        <taxon>Pseudomonadati</taxon>
        <taxon>Planctomycetota</taxon>
        <taxon>Planctomycetia</taxon>
        <taxon>Planctomycetales</taxon>
        <taxon>Planctomycetaceae</taxon>
        <taxon>Gimesia</taxon>
    </lineage>
</organism>
<proteinExistence type="predicted"/>
<gene>
    <name evidence="1" type="ORF">V6x_24870</name>
</gene>
<dbReference type="InterPro" id="IPR036249">
    <property type="entry name" value="Thioredoxin-like_sf"/>
</dbReference>
<name>A0A517WC06_9PLAN</name>
<sequence length="50" mass="5957">MKVLDYDRNLEQARQENVIGLPTYIIYENGKRIAKLRESRALSSLLQRRH</sequence>
<evidence type="ECO:0000313" key="2">
    <source>
        <dbReference type="Proteomes" id="UP000320722"/>
    </source>
</evidence>